<organism evidence="2 3">
    <name type="scientific">Golovinomyces cichoracearum</name>
    <dbReference type="NCBI Taxonomy" id="62708"/>
    <lineage>
        <taxon>Eukaryota</taxon>
        <taxon>Fungi</taxon>
        <taxon>Dikarya</taxon>
        <taxon>Ascomycota</taxon>
        <taxon>Pezizomycotina</taxon>
        <taxon>Leotiomycetes</taxon>
        <taxon>Erysiphales</taxon>
        <taxon>Erysiphaceae</taxon>
        <taxon>Golovinomyces</taxon>
    </lineage>
</organism>
<comment type="caution">
    <text evidence="2">The sequence shown here is derived from an EMBL/GenBank/DDBJ whole genome shotgun (WGS) entry which is preliminary data.</text>
</comment>
<gene>
    <name evidence="2" type="ORF">GcM1_204009</name>
</gene>
<proteinExistence type="predicted"/>
<evidence type="ECO:0000256" key="1">
    <source>
        <dbReference type="SAM" id="MobiDB-lite"/>
    </source>
</evidence>
<evidence type="ECO:0000313" key="2">
    <source>
        <dbReference type="EMBL" id="RKF79176.1"/>
    </source>
</evidence>
<sequence>MKGEEPSMDSFIQEYKGRKDKNTFHSDNKEQIEQYNNNLENDTNVLLLELANDTEDNIDKLSNYLASTH</sequence>
<dbReference type="EMBL" id="MCBS01020480">
    <property type="protein sequence ID" value="RKF79176.1"/>
    <property type="molecule type" value="Genomic_DNA"/>
</dbReference>
<accession>A0A420IXA7</accession>
<evidence type="ECO:0000313" key="3">
    <source>
        <dbReference type="Proteomes" id="UP000285326"/>
    </source>
</evidence>
<name>A0A420IXA7_9PEZI</name>
<dbReference type="Proteomes" id="UP000285326">
    <property type="component" value="Unassembled WGS sequence"/>
</dbReference>
<feature type="region of interest" description="Disordered" evidence="1">
    <location>
        <begin position="1"/>
        <end position="23"/>
    </location>
</feature>
<dbReference type="AlphaFoldDB" id="A0A420IXA7"/>
<protein>
    <submittedName>
        <fullName evidence="2">Uncharacterized protein</fullName>
    </submittedName>
</protein>
<reference evidence="2 3" key="1">
    <citation type="journal article" date="2018" name="BMC Genomics">
        <title>Comparative genome analyses reveal sequence features reflecting distinct modes of host-adaptation between dicot and monocot powdery mildew.</title>
        <authorList>
            <person name="Wu Y."/>
            <person name="Ma X."/>
            <person name="Pan Z."/>
            <person name="Kale S.D."/>
            <person name="Song Y."/>
            <person name="King H."/>
            <person name="Zhang Q."/>
            <person name="Presley C."/>
            <person name="Deng X."/>
            <person name="Wei C.I."/>
            <person name="Xiao S."/>
        </authorList>
    </citation>
    <scope>NUCLEOTIDE SEQUENCE [LARGE SCALE GENOMIC DNA]</scope>
    <source>
        <strain evidence="2">UMSG1</strain>
    </source>
</reference>